<protein>
    <recommendedName>
        <fullName evidence="3 6">Argininosuccinate lyase</fullName>
        <shortName evidence="6">ASAL</shortName>
        <ecNumber evidence="3 6">4.3.2.1</ecNumber>
    </recommendedName>
    <alternativeName>
        <fullName evidence="6">Arginosuccinase</fullName>
    </alternativeName>
</protein>
<feature type="domain" description="Fumarate lyase N-terminal" evidence="7">
    <location>
        <begin position="78"/>
        <end position="298"/>
    </location>
</feature>
<keyword evidence="6" id="KW-0028">Amino-acid biosynthesis</keyword>
<comment type="similarity">
    <text evidence="6">Belongs to the lyase 1 family. Argininosuccinate lyase subfamily.</text>
</comment>
<dbReference type="Gene3D" id="1.20.200.10">
    <property type="entry name" value="Fumarase/aspartase (Central domain)"/>
    <property type="match status" value="1"/>
</dbReference>
<dbReference type="Gene3D" id="1.10.275.10">
    <property type="entry name" value="Fumarase/aspartase (N-terminal domain)"/>
    <property type="match status" value="1"/>
</dbReference>
<comment type="catalytic activity">
    <reaction evidence="1 6">
        <text>2-(N(omega)-L-arginino)succinate = fumarate + L-arginine</text>
        <dbReference type="Rhea" id="RHEA:24020"/>
        <dbReference type="ChEBI" id="CHEBI:29806"/>
        <dbReference type="ChEBI" id="CHEBI:32682"/>
        <dbReference type="ChEBI" id="CHEBI:57472"/>
        <dbReference type="EC" id="4.3.2.1"/>
    </reaction>
</comment>
<dbReference type="GO" id="GO:0042450">
    <property type="term" value="P:L-arginine biosynthetic process via ornithine"/>
    <property type="evidence" value="ECO:0007669"/>
    <property type="project" value="UniProtKB-UniRule"/>
</dbReference>
<sequence length="497" mass="54317">MGRLKSEAKAPELVEYVMAPFLADMGQYFDAHLRIHKAHVVMLCEQRLVDAEEGGSILAALREMERAGPEGLALHHDTDLYMQMEAYVSRRAPKAGGKMHMGRSRNDLYACGARLLTRDRLAALIADLLDLQEAVLARAEEHAVTVMPGYTHLQHAEPITLGHFLLAFHDALARDLKRLAAAYDNANQNALGSSALAGSSFPLDRERTAALLGFDGLVENSYDAVAARDYVVEAMGALAVMASTVARVVDTLIIWCTSEFGMIDMPDSYGYTSSIMPQKRNPGYFLESVRCKSARITGDMSSALCTLKGTTFAQSRDTSFEITIALFRAFGEARGIVNVMRGVARAMIVNADAMQQNCAREFSGATEIANFLVRERALNFRSAYMIVANTVRLACERGLGPAAVTPALVDEAAREVLGRPVDLPEPALRQALSPAANVELKRTAGSPSRSEVLRMLERRQRDLARDRAEHQARRDRLARADGLLETAIDALAPPARA</sequence>
<evidence type="ECO:0000256" key="1">
    <source>
        <dbReference type="ARBA" id="ARBA00000985"/>
    </source>
</evidence>
<dbReference type="InterPro" id="IPR024083">
    <property type="entry name" value="Fumarase/histidase_N"/>
</dbReference>
<dbReference type="PRINTS" id="PR00149">
    <property type="entry name" value="FUMRATELYASE"/>
</dbReference>
<keyword evidence="5 6" id="KW-0456">Lyase</keyword>
<dbReference type="PANTHER" id="PTHR43814:SF1">
    <property type="entry name" value="ARGININOSUCCINATE LYASE"/>
    <property type="match status" value="1"/>
</dbReference>
<dbReference type="InterPro" id="IPR029419">
    <property type="entry name" value="Arg_succ_lyase_C"/>
</dbReference>
<comment type="subcellular location">
    <subcellularLocation>
        <location evidence="6">Cytoplasm</location>
    </subcellularLocation>
</comment>
<feature type="domain" description="Argininosuccinate lyase C-terminal" evidence="8">
    <location>
        <begin position="362"/>
        <end position="439"/>
    </location>
</feature>
<dbReference type="Pfam" id="PF00206">
    <property type="entry name" value="Lyase_1"/>
    <property type="match status" value="1"/>
</dbReference>
<dbReference type="GO" id="GO:0004056">
    <property type="term" value="F:argininosuccinate lyase activity"/>
    <property type="evidence" value="ECO:0007669"/>
    <property type="project" value="UniProtKB-UniRule"/>
</dbReference>
<dbReference type="OrthoDB" id="9769623at2"/>
<dbReference type="EMBL" id="NEVM01000005">
    <property type="protein sequence ID" value="OZI30232.1"/>
    <property type="molecule type" value="Genomic_DNA"/>
</dbReference>
<dbReference type="EC" id="4.3.2.1" evidence="3 6"/>
<dbReference type="PANTHER" id="PTHR43814">
    <property type="entry name" value="ARGININOSUCCINATE LYASE"/>
    <property type="match status" value="1"/>
</dbReference>
<dbReference type="InterPro" id="IPR000362">
    <property type="entry name" value="Fumarate_lyase_fam"/>
</dbReference>
<keyword evidence="6" id="KW-0963">Cytoplasm</keyword>
<comment type="caution">
    <text evidence="9">The sequence shown here is derived from an EMBL/GenBank/DDBJ whole genome shotgun (WGS) entry which is preliminary data.</text>
</comment>
<dbReference type="Proteomes" id="UP000216020">
    <property type="component" value="Unassembled WGS sequence"/>
</dbReference>
<evidence type="ECO:0000256" key="5">
    <source>
        <dbReference type="ARBA" id="ARBA00023239"/>
    </source>
</evidence>
<evidence type="ECO:0000256" key="3">
    <source>
        <dbReference type="ARBA" id="ARBA00012338"/>
    </source>
</evidence>
<keyword evidence="10" id="KW-1185">Reference proteome</keyword>
<dbReference type="Pfam" id="PF14698">
    <property type="entry name" value="ASL_C2"/>
    <property type="match status" value="1"/>
</dbReference>
<dbReference type="GO" id="GO:0005829">
    <property type="term" value="C:cytosol"/>
    <property type="evidence" value="ECO:0007669"/>
    <property type="project" value="TreeGrafter"/>
</dbReference>
<dbReference type="NCBIfam" id="TIGR00838">
    <property type="entry name" value="argH"/>
    <property type="match status" value="1"/>
</dbReference>
<evidence type="ECO:0000256" key="4">
    <source>
        <dbReference type="ARBA" id="ARBA00022571"/>
    </source>
</evidence>
<dbReference type="SUPFAM" id="SSF48557">
    <property type="entry name" value="L-aspartase-like"/>
    <property type="match status" value="1"/>
</dbReference>
<keyword evidence="4 6" id="KW-0055">Arginine biosynthesis</keyword>
<name>A0A261RZZ5_9BORD</name>
<dbReference type="PRINTS" id="PR00145">
    <property type="entry name" value="ARGSUCLYASE"/>
</dbReference>
<dbReference type="UniPathway" id="UPA00068">
    <property type="reaction ID" value="UER00114"/>
</dbReference>
<evidence type="ECO:0000259" key="8">
    <source>
        <dbReference type="Pfam" id="PF14698"/>
    </source>
</evidence>
<dbReference type="InterPro" id="IPR022761">
    <property type="entry name" value="Fumarate_lyase_N"/>
</dbReference>
<evidence type="ECO:0000259" key="7">
    <source>
        <dbReference type="Pfam" id="PF00206"/>
    </source>
</evidence>
<organism evidence="9 10">
    <name type="scientific">Bordetella genomosp. 10</name>
    <dbReference type="NCBI Taxonomy" id="1416804"/>
    <lineage>
        <taxon>Bacteria</taxon>
        <taxon>Pseudomonadati</taxon>
        <taxon>Pseudomonadota</taxon>
        <taxon>Betaproteobacteria</taxon>
        <taxon>Burkholderiales</taxon>
        <taxon>Alcaligenaceae</taxon>
        <taxon>Bordetella</taxon>
    </lineage>
</organism>
<evidence type="ECO:0000313" key="9">
    <source>
        <dbReference type="EMBL" id="OZI30232.1"/>
    </source>
</evidence>
<reference evidence="10" key="1">
    <citation type="submission" date="2017-05" db="EMBL/GenBank/DDBJ databases">
        <title>Complete and WGS of Bordetella genogroups.</title>
        <authorList>
            <person name="Spilker T."/>
            <person name="Lipuma J."/>
        </authorList>
    </citation>
    <scope>NUCLEOTIDE SEQUENCE [LARGE SCALE GENOMIC DNA]</scope>
    <source>
        <strain evidence="10">AU16122</strain>
    </source>
</reference>
<dbReference type="CDD" id="cd01359">
    <property type="entry name" value="Argininosuccinate_lyase"/>
    <property type="match status" value="1"/>
</dbReference>
<accession>A0A261RZZ5</accession>
<dbReference type="InterPro" id="IPR008948">
    <property type="entry name" value="L-Aspartase-like"/>
</dbReference>
<evidence type="ECO:0000313" key="10">
    <source>
        <dbReference type="Proteomes" id="UP000216020"/>
    </source>
</evidence>
<evidence type="ECO:0000256" key="6">
    <source>
        <dbReference type="HAMAP-Rule" id="MF_00006"/>
    </source>
</evidence>
<dbReference type="AlphaFoldDB" id="A0A261RZZ5"/>
<dbReference type="HAMAP" id="MF_00006">
    <property type="entry name" value="Arg_succ_lyase"/>
    <property type="match status" value="1"/>
</dbReference>
<dbReference type="RefSeq" id="WP_094854665.1">
    <property type="nucleotide sequence ID" value="NZ_NEVM01000005.1"/>
</dbReference>
<proteinExistence type="inferred from homology"/>
<comment type="pathway">
    <text evidence="2 6">Amino-acid biosynthesis; L-arginine biosynthesis; L-arginine from L-ornithine and carbamoyl phosphate: step 3/3.</text>
</comment>
<dbReference type="Gene3D" id="1.10.40.30">
    <property type="entry name" value="Fumarase/aspartase (C-terminal domain)"/>
    <property type="match status" value="1"/>
</dbReference>
<gene>
    <name evidence="6" type="primary">argH</name>
    <name evidence="9" type="ORF">CAL29_19435</name>
</gene>
<evidence type="ECO:0000256" key="2">
    <source>
        <dbReference type="ARBA" id="ARBA00004941"/>
    </source>
</evidence>
<dbReference type="InterPro" id="IPR009049">
    <property type="entry name" value="Argininosuccinate_lyase"/>
</dbReference>